<dbReference type="GO" id="GO:0016747">
    <property type="term" value="F:acyltransferase activity, transferring groups other than amino-acyl groups"/>
    <property type="evidence" value="ECO:0007669"/>
    <property type="project" value="InterPro"/>
</dbReference>
<dbReference type="GO" id="GO:0016787">
    <property type="term" value="F:hydrolase activity"/>
    <property type="evidence" value="ECO:0007669"/>
    <property type="project" value="UniProtKB-KW"/>
</dbReference>
<dbReference type="PANTHER" id="PTHR45629:SF7">
    <property type="entry name" value="DNA EXCISION REPAIR PROTEIN ERCC-6-RELATED"/>
    <property type="match status" value="1"/>
</dbReference>
<feature type="domain" description="Helicase ATP-binding" evidence="3">
    <location>
        <begin position="73"/>
        <end position="268"/>
    </location>
</feature>
<dbReference type="PROSITE" id="PS00690">
    <property type="entry name" value="DEAH_ATP_HELICASE"/>
    <property type="match status" value="1"/>
</dbReference>
<dbReference type="PROSITE" id="PS51186">
    <property type="entry name" value="GNAT"/>
    <property type="match status" value="1"/>
</dbReference>
<dbReference type="GO" id="GO:0005524">
    <property type="term" value="F:ATP binding"/>
    <property type="evidence" value="ECO:0007669"/>
    <property type="project" value="InterPro"/>
</dbReference>
<dbReference type="InterPro" id="IPR050496">
    <property type="entry name" value="SNF2_RAD54_helicase_repair"/>
</dbReference>
<dbReference type="SUPFAM" id="SSF55729">
    <property type="entry name" value="Acyl-CoA N-acyltransferases (Nat)"/>
    <property type="match status" value="1"/>
</dbReference>
<evidence type="ECO:0000259" key="2">
    <source>
        <dbReference type="PROSITE" id="PS51186"/>
    </source>
</evidence>
<keyword evidence="1" id="KW-0378">Hydrolase</keyword>
<dbReference type="Gene3D" id="3.40.50.300">
    <property type="entry name" value="P-loop containing nucleotide triphosphate hydrolases"/>
    <property type="match status" value="2"/>
</dbReference>
<dbReference type="EMBL" id="MN740668">
    <property type="protein sequence ID" value="QHU06874.1"/>
    <property type="molecule type" value="Genomic_DNA"/>
</dbReference>
<evidence type="ECO:0000313" key="4">
    <source>
        <dbReference type="EMBL" id="QHU06874.1"/>
    </source>
</evidence>
<sequence>MNIEDFLPKYPNIKKAEEELLNPYDDGFYESIFKKREFYEERTQLKEGVPEIEKIPDQKGLLMKHQKIIARFLSSHTMYDALLLVHEMGTGKTCSAIGAIEQIKNEDNNFKGAMVFAKGQGLLQNFVKELRDKCTAGQYAPEGFTADVGGCGETKKKGGLTELETTIRTKKLIQDFYSTGTFETFAKHLSRTKDADIITLYSNHIIVIDEVHNLRIQDVTEGDRISMYTQFKRFLHLIKNCKILLLSGTPMKDTPEEIASVMNLILPEDLQLPTGEKFVVKYLDQHGENSFTVKKNKINTLKKRFKGRISFIKAIRSTVTKEFVGDKNVGKLKHLIVEPVQMSKFQTKAYTEAVRLDERGKAGVHYNARQASLMVFPDGSYGQPRLPGSNNIDRSKGFEKYVKTKTSSKTFTVSKLLGRGKKNVSKSFSLTNELTDAIKGDTKKYVIKGMKTTSSRYQKIIQSRLNNLRTYSAKYANVIESILNANGESCFVYSELVTGSGSIVFSQLLKLFGFSPATGKEGNKPALRYGFLTSEATSTQIHKIINCFNQPDNMHGDIIKVLIGSKVVSEGVSFYNVQREYILTPWYNYSETDQAIARGYRLGSHKGLLNTGEEPIVRISQLVAMPRNDKVFSIDLYMYEISEDKDITIRGILRYMMEAAFDCSLNYYRNHISGEDGTRGCDYQECDYVCDGINMKNIEDGLPIEEIDDSTYQLYYADPKVLSIRKDLEKYFRQHNELELDDILRYFEGKYTESEINNALRTIIDKSGDNLYYRDFVQIYSRTNVKKIMVGISKLFSNHFRVNFTNIVELFPTYTTFEVLTALKNMIDESVVIKNKYGFSSYLREDQNIYFLVNSLMIQHDSFSDYYARVPNIVTYKTFLEILYDVQIENLPMFIKIICKITKPDTFAKLIRTVPDEVQELFIEAAVEAQEKKVAENQITRKLVLDYFLNYIHQIKDVWVSNRLSDEEILRCYENGKWDDCGDEYNDLVQEKIETRKGTLEQNPWGYYGQYNPETGVFSMVNIIAQKEKQAKLKEKETKKLADKVKKGKITQEEMDEELETFIAGREIYPGRNCRQGWGVPILMKIAVRTLKLEYPDSFKKNDSEPKMRKLVKNDRYLGKGNKKEKPIYTTKEIDELSKDDLRRALYWSTRRQGGYIEGLCKAMEEWFRNTKWEGLDMLIPDRQAGTSGGHKKIVSKPTVKKQDLRIEKVIPERNEEKFKTYLKEIQKLMNECFAVKKYVPDIDDKIWVMVFSRKKLVGFLAIDNNNVIWNVCVATNYRRRGIAQQAIQTAVKDVCPYKNPRLLVDNRGKNYKKLVKLYNGYGFTLVKNDGKVTTMEFKCS</sequence>
<dbReference type="InterPro" id="IPR016181">
    <property type="entry name" value="Acyl_CoA_acyltransferase"/>
</dbReference>
<dbReference type="SUPFAM" id="SSF52540">
    <property type="entry name" value="P-loop containing nucleoside triphosphate hydrolases"/>
    <property type="match status" value="2"/>
</dbReference>
<dbReference type="Pfam" id="PF00271">
    <property type="entry name" value="Helicase_C"/>
    <property type="match status" value="1"/>
</dbReference>
<dbReference type="CDD" id="cd04301">
    <property type="entry name" value="NAT_SF"/>
    <property type="match status" value="1"/>
</dbReference>
<dbReference type="PANTHER" id="PTHR45629">
    <property type="entry name" value="SNF2/RAD54 FAMILY MEMBER"/>
    <property type="match status" value="1"/>
</dbReference>
<accession>A0A6C0JT60</accession>
<dbReference type="SMART" id="SM00490">
    <property type="entry name" value="HELICc"/>
    <property type="match status" value="1"/>
</dbReference>
<evidence type="ECO:0008006" key="5">
    <source>
        <dbReference type="Google" id="ProtNLM"/>
    </source>
</evidence>
<evidence type="ECO:0000259" key="3">
    <source>
        <dbReference type="PROSITE" id="PS51192"/>
    </source>
</evidence>
<dbReference type="InterPro" id="IPR000330">
    <property type="entry name" value="SNF2_N"/>
</dbReference>
<dbReference type="SMART" id="SM00487">
    <property type="entry name" value="DEXDc"/>
    <property type="match status" value="1"/>
</dbReference>
<evidence type="ECO:0000256" key="1">
    <source>
        <dbReference type="ARBA" id="ARBA00022801"/>
    </source>
</evidence>
<dbReference type="Pfam" id="PF00176">
    <property type="entry name" value="SNF2-rel_dom"/>
    <property type="match status" value="1"/>
</dbReference>
<protein>
    <recommendedName>
        <fullName evidence="5">N-acetyltransferase domain-containing protein</fullName>
    </recommendedName>
</protein>
<name>A0A6C0JT60_9ZZZZ</name>
<proteinExistence type="predicted"/>
<dbReference type="Pfam" id="PF13673">
    <property type="entry name" value="Acetyltransf_10"/>
    <property type="match status" value="1"/>
</dbReference>
<organism evidence="4">
    <name type="scientific">viral metagenome</name>
    <dbReference type="NCBI Taxonomy" id="1070528"/>
    <lineage>
        <taxon>unclassified sequences</taxon>
        <taxon>metagenomes</taxon>
        <taxon>organismal metagenomes</taxon>
    </lineage>
</organism>
<dbReference type="PROSITE" id="PS51192">
    <property type="entry name" value="HELICASE_ATP_BIND_1"/>
    <property type="match status" value="1"/>
</dbReference>
<reference evidence="4" key="1">
    <citation type="journal article" date="2020" name="Nature">
        <title>Giant virus diversity and host interactions through global metagenomics.</title>
        <authorList>
            <person name="Schulz F."/>
            <person name="Roux S."/>
            <person name="Paez-Espino D."/>
            <person name="Jungbluth S."/>
            <person name="Walsh D.A."/>
            <person name="Denef V.J."/>
            <person name="McMahon K.D."/>
            <person name="Konstantinidis K.T."/>
            <person name="Eloe-Fadrosh E.A."/>
            <person name="Kyrpides N.C."/>
            <person name="Woyke T."/>
        </authorList>
    </citation>
    <scope>NUCLEOTIDE SEQUENCE</scope>
    <source>
        <strain evidence="4">GVMAG-S-1038524-41</strain>
    </source>
</reference>
<dbReference type="InterPro" id="IPR014001">
    <property type="entry name" value="Helicase_ATP-bd"/>
</dbReference>
<dbReference type="InterPro" id="IPR001650">
    <property type="entry name" value="Helicase_C-like"/>
</dbReference>
<feature type="domain" description="N-acetyltransferase" evidence="2">
    <location>
        <begin position="1205"/>
        <end position="1341"/>
    </location>
</feature>
<dbReference type="Gene3D" id="3.40.630.30">
    <property type="match status" value="1"/>
</dbReference>
<dbReference type="InterPro" id="IPR027417">
    <property type="entry name" value="P-loop_NTPase"/>
</dbReference>
<dbReference type="InterPro" id="IPR000182">
    <property type="entry name" value="GNAT_dom"/>
</dbReference>
<dbReference type="InterPro" id="IPR002464">
    <property type="entry name" value="DNA/RNA_helicase_DEAH_CS"/>
</dbReference>